<dbReference type="GO" id="GO:0051301">
    <property type="term" value="P:cell division"/>
    <property type="evidence" value="ECO:0007669"/>
    <property type="project" value="UniProtKB-KW"/>
</dbReference>
<evidence type="ECO:0000256" key="8">
    <source>
        <dbReference type="RuleBase" id="RU004135"/>
    </source>
</evidence>
<evidence type="ECO:0000259" key="9">
    <source>
        <dbReference type="Pfam" id="PF01225"/>
    </source>
</evidence>
<dbReference type="GO" id="GO:0005737">
    <property type="term" value="C:cytoplasm"/>
    <property type="evidence" value="ECO:0007669"/>
    <property type="project" value="UniProtKB-SubCell"/>
</dbReference>
<dbReference type="EC" id="6.3.2.13" evidence="7"/>
<dbReference type="InterPro" id="IPR005761">
    <property type="entry name" value="UDP-N-AcMur-Glu-dNH2Pim_ligase"/>
</dbReference>
<evidence type="ECO:0000259" key="11">
    <source>
        <dbReference type="Pfam" id="PF08245"/>
    </source>
</evidence>
<dbReference type="InterPro" id="IPR036615">
    <property type="entry name" value="Mur_ligase_C_dom_sf"/>
</dbReference>
<feature type="domain" description="Mur ligase central" evidence="11">
    <location>
        <begin position="111"/>
        <end position="314"/>
    </location>
</feature>
<dbReference type="InterPro" id="IPR004101">
    <property type="entry name" value="Mur_ligase_C"/>
</dbReference>
<dbReference type="Gene3D" id="3.40.1390.10">
    <property type="entry name" value="MurE/MurF, N-terminal domain"/>
    <property type="match status" value="1"/>
</dbReference>
<dbReference type="InterPro" id="IPR013221">
    <property type="entry name" value="Mur_ligase_cen"/>
</dbReference>
<comment type="pathway">
    <text evidence="7 8">Cell wall biogenesis; peptidoglycan biosynthesis.</text>
</comment>
<feature type="modified residue" description="N6-carboxylysine" evidence="7">
    <location>
        <position position="222"/>
    </location>
</feature>
<dbReference type="SUPFAM" id="SSF53244">
    <property type="entry name" value="MurD-like peptide ligases, peptide-binding domain"/>
    <property type="match status" value="1"/>
</dbReference>
<evidence type="ECO:0000256" key="3">
    <source>
        <dbReference type="ARBA" id="ARBA00022960"/>
    </source>
</evidence>
<sequence>MTLNELVGGIPGAVVRGDGGVTISNIAFHSGRVEPGGLFVAVDGFRVSGADYAGEAVSRGAVAVAAGRGAAAVALPQTVARVEVDDARKFLALAADRFYGHPSRRLSLVGITGTNGKTTTAWLLRAVCRHLGYTAGLIGTVEHWDGRQALPAGQTTPESLDFTRLLARMVENRARVCLAEVSSHALALDRVYGQRFAVGVFTNLTRDHLDFHRTQDEYRAAKMKLFAGLDPDAAAVINADDPVGAEIPGLTRARVISYGVARDGGGRPDILGRVTEVAADGLGVELAHEGRVYAGRLQLIGRHNLANLMAAFGAGLALGWEPAAVLWGAEQLASVPGRLEPVPADRPFSVFVDYAHTPDALERTLATVREFTTGRVLVVFGCGGDRDRAKRPLMGGAVARGTDLAVVTSDNPRTEDPAAIIAEILPAMTGPCAWLVLPDREEAIARVLGEARSGDTVLIAGKGHEDYQIIGTEKRPFDDRAVARRFLAGEGA</sequence>
<dbReference type="Pfam" id="PF02875">
    <property type="entry name" value="Mur_ligase_C"/>
    <property type="match status" value="1"/>
</dbReference>
<dbReference type="NCBIfam" id="NF001124">
    <property type="entry name" value="PRK00139.1-2"/>
    <property type="match status" value="1"/>
</dbReference>
<comment type="caution">
    <text evidence="12">The sequence shown here is derived from an EMBL/GenBank/DDBJ whole genome shotgun (WGS) entry which is preliminary data.</text>
</comment>
<feature type="binding site" evidence="7">
    <location>
        <position position="30"/>
    </location>
    <ligand>
        <name>UDP-N-acetyl-alpha-D-muramoyl-L-alanyl-D-glutamate</name>
        <dbReference type="ChEBI" id="CHEBI:83900"/>
    </ligand>
</feature>
<evidence type="ECO:0000259" key="10">
    <source>
        <dbReference type="Pfam" id="PF02875"/>
    </source>
</evidence>
<dbReference type="GO" id="GO:0008765">
    <property type="term" value="F:UDP-N-acetylmuramoylalanyl-D-glutamate-2,6-diaminopimelate ligase activity"/>
    <property type="evidence" value="ECO:0007669"/>
    <property type="project" value="UniProtKB-UniRule"/>
</dbReference>
<comment type="caution">
    <text evidence="7">Lacks conserved residue(s) required for the propagation of feature annotation.</text>
</comment>
<keyword evidence="5 7" id="KW-0131">Cell cycle</keyword>
<dbReference type="InterPro" id="IPR036565">
    <property type="entry name" value="Mur-like_cat_sf"/>
</dbReference>
<dbReference type="NCBIfam" id="TIGR01085">
    <property type="entry name" value="murE"/>
    <property type="match status" value="1"/>
</dbReference>
<dbReference type="GO" id="GO:0008360">
    <property type="term" value="P:regulation of cell shape"/>
    <property type="evidence" value="ECO:0007669"/>
    <property type="project" value="UniProtKB-KW"/>
</dbReference>
<dbReference type="AlphaFoldDB" id="A0A7V0T4U5"/>
<evidence type="ECO:0000256" key="1">
    <source>
        <dbReference type="ARBA" id="ARBA00005898"/>
    </source>
</evidence>
<comment type="PTM">
    <text evidence="7">Carboxylation is probably crucial for Mg(2+) binding and, consequently, for the gamma-phosphate positioning of ATP.</text>
</comment>
<evidence type="ECO:0000256" key="4">
    <source>
        <dbReference type="ARBA" id="ARBA00022984"/>
    </source>
</evidence>
<evidence type="ECO:0000256" key="2">
    <source>
        <dbReference type="ARBA" id="ARBA00022618"/>
    </source>
</evidence>
<evidence type="ECO:0000256" key="5">
    <source>
        <dbReference type="ARBA" id="ARBA00023306"/>
    </source>
</evidence>
<keyword evidence="7" id="KW-0547">Nucleotide-binding</keyword>
<keyword evidence="7" id="KW-0460">Magnesium</keyword>
<keyword evidence="6 7" id="KW-0961">Cell wall biogenesis/degradation</keyword>
<proteinExistence type="inferred from homology"/>
<feature type="binding site" evidence="7">
    <location>
        <position position="461"/>
    </location>
    <ligand>
        <name>meso-2,6-diaminopimelate</name>
        <dbReference type="ChEBI" id="CHEBI:57791"/>
    </ligand>
</feature>
<comment type="function">
    <text evidence="7">Catalyzes the addition of meso-diaminopimelic acid to the nucleotide precursor UDP-N-acetylmuramoyl-L-alanyl-D-glutamate (UMAG) in the biosynthesis of bacterial cell-wall peptidoglycan.</text>
</comment>
<dbReference type="SUPFAM" id="SSF53623">
    <property type="entry name" value="MurD-like peptide ligases, catalytic domain"/>
    <property type="match status" value="1"/>
</dbReference>
<comment type="similarity">
    <text evidence="1 7">Belongs to the MurCDEF family. MurE subfamily.</text>
</comment>
<feature type="short sequence motif" description="Meso-diaminopimelate recognition motif" evidence="7">
    <location>
        <begin position="410"/>
        <end position="413"/>
    </location>
</feature>
<dbReference type="UniPathway" id="UPA00219"/>
<dbReference type="InterPro" id="IPR035911">
    <property type="entry name" value="MurE/MurF_N"/>
</dbReference>
<keyword evidence="2 7" id="KW-0132">Cell division</keyword>
<evidence type="ECO:0000256" key="7">
    <source>
        <dbReference type="HAMAP-Rule" id="MF_00208"/>
    </source>
</evidence>
<dbReference type="Pfam" id="PF01225">
    <property type="entry name" value="Mur_ligase"/>
    <property type="match status" value="1"/>
</dbReference>
<keyword evidence="3 7" id="KW-0133">Cell shape</keyword>
<feature type="binding site" evidence="7">
    <location>
        <begin position="410"/>
        <end position="413"/>
    </location>
    <ligand>
        <name>meso-2,6-diaminopimelate</name>
        <dbReference type="ChEBI" id="CHEBI:57791"/>
    </ligand>
</feature>
<dbReference type="EMBL" id="DSBX01000057">
    <property type="protein sequence ID" value="HDQ98958.1"/>
    <property type="molecule type" value="Genomic_DNA"/>
</dbReference>
<keyword evidence="7" id="KW-0067">ATP-binding</keyword>
<accession>A0A7V0T4U5</accession>
<organism evidence="12">
    <name type="scientific">candidate division WOR-3 bacterium</name>
    <dbReference type="NCBI Taxonomy" id="2052148"/>
    <lineage>
        <taxon>Bacteria</taxon>
        <taxon>Bacteria division WOR-3</taxon>
    </lineage>
</organism>
<keyword evidence="7 12" id="KW-0436">Ligase</keyword>
<comment type="catalytic activity">
    <reaction evidence="7">
        <text>UDP-N-acetyl-alpha-D-muramoyl-L-alanyl-D-glutamate + meso-2,6-diaminopimelate + ATP = UDP-N-acetyl-alpha-D-muramoyl-L-alanyl-gamma-D-glutamyl-meso-2,6-diaminopimelate + ADP + phosphate + H(+)</text>
        <dbReference type="Rhea" id="RHEA:23676"/>
        <dbReference type="ChEBI" id="CHEBI:15378"/>
        <dbReference type="ChEBI" id="CHEBI:30616"/>
        <dbReference type="ChEBI" id="CHEBI:43474"/>
        <dbReference type="ChEBI" id="CHEBI:57791"/>
        <dbReference type="ChEBI" id="CHEBI:83900"/>
        <dbReference type="ChEBI" id="CHEBI:83905"/>
        <dbReference type="ChEBI" id="CHEBI:456216"/>
        <dbReference type="EC" id="6.3.2.13"/>
    </reaction>
</comment>
<feature type="binding site" evidence="7">
    <location>
        <position position="465"/>
    </location>
    <ligand>
        <name>meso-2,6-diaminopimelate</name>
        <dbReference type="ChEBI" id="CHEBI:57791"/>
    </ligand>
</feature>
<name>A0A7V0T4U5_UNCW3</name>
<dbReference type="PANTHER" id="PTHR23135:SF4">
    <property type="entry name" value="UDP-N-ACETYLMURAMOYL-L-ALANYL-D-GLUTAMATE--2,6-DIAMINOPIMELATE LIGASE MURE HOMOLOG, CHLOROPLASTIC"/>
    <property type="match status" value="1"/>
</dbReference>
<feature type="binding site" evidence="7">
    <location>
        <position position="182"/>
    </location>
    <ligand>
        <name>UDP-N-acetyl-alpha-D-muramoyl-L-alanyl-D-glutamate</name>
        <dbReference type="ChEBI" id="CHEBI:83900"/>
    </ligand>
</feature>
<keyword evidence="7" id="KW-0963">Cytoplasm</keyword>
<dbReference type="Gene3D" id="3.40.1190.10">
    <property type="entry name" value="Mur-like, catalytic domain"/>
    <property type="match status" value="1"/>
</dbReference>
<dbReference type="Proteomes" id="UP000885672">
    <property type="component" value="Unassembled WGS sequence"/>
</dbReference>
<feature type="binding site" evidence="7">
    <location>
        <position position="154"/>
    </location>
    <ligand>
        <name>UDP-N-acetyl-alpha-D-muramoyl-L-alanyl-D-glutamate</name>
        <dbReference type="ChEBI" id="CHEBI:83900"/>
    </ligand>
</feature>
<dbReference type="HAMAP" id="MF_00208">
    <property type="entry name" value="MurE"/>
    <property type="match status" value="1"/>
</dbReference>
<feature type="binding site" evidence="7">
    <location>
        <position position="190"/>
    </location>
    <ligand>
        <name>UDP-N-acetyl-alpha-D-muramoyl-L-alanyl-D-glutamate</name>
        <dbReference type="ChEBI" id="CHEBI:83900"/>
    </ligand>
</feature>
<evidence type="ECO:0000313" key="12">
    <source>
        <dbReference type="EMBL" id="HDQ98958.1"/>
    </source>
</evidence>
<dbReference type="SUPFAM" id="SSF63418">
    <property type="entry name" value="MurE/MurF N-terminal domain"/>
    <property type="match status" value="1"/>
</dbReference>
<comment type="cofactor">
    <cofactor evidence="7">
        <name>Mg(2+)</name>
        <dbReference type="ChEBI" id="CHEBI:18420"/>
    </cofactor>
</comment>
<dbReference type="GO" id="GO:0000287">
    <property type="term" value="F:magnesium ion binding"/>
    <property type="evidence" value="ECO:0007669"/>
    <property type="project" value="UniProtKB-UniRule"/>
</dbReference>
<feature type="binding site" evidence="7">
    <location>
        <position position="386"/>
    </location>
    <ligand>
        <name>meso-2,6-diaminopimelate</name>
        <dbReference type="ChEBI" id="CHEBI:57791"/>
    </ligand>
</feature>
<dbReference type="NCBIfam" id="NF001126">
    <property type="entry name" value="PRK00139.1-4"/>
    <property type="match status" value="1"/>
</dbReference>
<comment type="subcellular location">
    <subcellularLocation>
        <location evidence="7 8">Cytoplasm</location>
    </subcellularLocation>
</comment>
<gene>
    <name evidence="7" type="primary">murE</name>
    <name evidence="12" type="ORF">ENN51_01535</name>
</gene>
<feature type="binding site" evidence="7">
    <location>
        <begin position="155"/>
        <end position="156"/>
    </location>
    <ligand>
        <name>UDP-N-acetyl-alpha-D-muramoyl-L-alanyl-D-glutamate</name>
        <dbReference type="ChEBI" id="CHEBI:83900"/>
    </ligand>
</feature>
<dbReference type="InterPro" id="IPR000713">
    <property type="entry name" value="Mur_ligase_N"/>
</dbReference>
<feature type="domain" description="Mur ligase C-terminal" evidence="10">
    <location>
        <begin position="337"/>
        <end position="463"/>
    </location>
</feature>
<dbReference type="Pfam" id="PF08245">
    <property type="entry name" value="Mur_ligase_M"/>
    <property type="match status" value="1"/>
</dbReference>
<feature type="domain" description="Mur ligase N-terminal catalytic" evidence="9">
    <location>
        <begin position="23"/>
        <end position="99"/>
    </location>
</feature>
<reference evidence="12" key="1">
    <citation type="journal article" date="2020" name="mSystems">
        <title>Genome- and Community-Level Interaction Insights into Carbon Utilization and Element Cycling Functions of Hydrothermarchaeota in Hydrothermal Sediment.</title>
        <authorList>
            <person name="Zhou Z."/>
            <person name="Liu Y."/>
            <person name="Xu W."/>
            <person name="Pan J."/>
            <person name="Luo Z.H."/>
            <person name="Li M."/>
        </authorList>
    </citation>
    <scope>NUCLEOTIDE SEQUENCE [LARGE SCALE GENOMIC DNA]</scope>
    <source>
        <strain evidence="12">SpSt-1182</strain>
    </source>
</reference>
<dbReference type="GO" id="GO:0009252">
    <property type="term" value="P:peptidoglycan biosynthetic process"/>
    <property type="evidence" value="ECO:0007669"/>
    <property type="project" value="UniProtKB-UniRule"/>
</dbReference>
<keyword evidence="4 7" id="KW-0573">Peptidoglycan synthesis</keyword>
<dbReference type="PANTHER" id="PTHR23135">
    <property type="entry name" value="MUR LIGASE FAMILY MEMBER"/>
    <property type="match status" value="1"/>
</dbReference>
<feature type="binding site" evidence="7">
    <location>
        <begin position="113"/>
        <end position="119"/>
    </location>
    <ligand>
        <name>ATP</name>
        <dbReference type="ChEBI" id="CHEBI:30616"/>
    </ligand>
</feature>
<evidence type="ECO:0000256" key="6">
    <source>
        <dbReference type="ARBA" id="ARBA00023316"/>
    </source>
</evidence>
<dbReference type="GO" id="GO:0071555">
    <property type="term" value="P:cell wall organization"/>
    <property type="evidence" value="ECO:0007669"/>
    <property type="project" value="UniProtKB-KW"/>
</dbReference>
<dbReference type="Gene3D" id="3.90.190.20">
    <property type="entry name" value="Mur ligase, C-terminal domain"/>
    <property type="match status" value="1"/>
</dbReference>
<protein>
    <recommendedName>
        <fullName evidence="7">UDP-N-acetylmuramoyl-L-alanyl-D-glutamate--2,6-diaminopimelate ligase</fullName>
        <ecNumber evidence="7">6.3.2.13</ecNumber>
    </recommendedName>
    <alternativeName>
        <fullName evidence="7">Meso-A2pm-adding enzyme</fullName>
    </alternativeName>
    <alternativeName>
        <fullName evidence="7">Meso-diaminopimelate-adding enzyme</fullName>
    </alternativeName>
    <alternativeName>
        <fullName evidence="7">UDP-MurNAc-L-Ala-D-Glu:meso-diaminopimelate ligase</fullName>
    </alternativeName>
    <alternativeName>
        <fullName evidence="7">UDP-MurNAc-tripeptide synthetase</fullName>
    </alternativeName>
    <alternativeName>
        <fullName evidence="7">UDP-N-acetylmuramyl-tripeptide synthetase</fullName>
    </alternativeName>
</protein>
<dbReference type="GO" id="GO:0005524">
    <property type="term" value="F:ATP binding"/>
    <property type="evidence" value="ECO:0007669"/>
    <property type="project" value="UniProtKB-UniRule"/>
</dbReference>